<name>A0A6N9NQZ6_9FLAO</name>
<evidence type="ECO:0000313" key="2">
    <source>
        <dbReference type="EMBL" id="NBG66835.1"/>
    </source>
</evidence>
<reference evidence="2 3" key="1">
    <citation type="submission" date="2019-12" db="EMBL/GenBank/DDBJ databases">
        <authorList>
            <person name="Zhao J."/>
        </authorList>
    </citation>
    <scope>NUCLEOTIDE SEQUENCE [LARGE SCALE GENOMIC DNA]</scope>
    <source>
        <strain evidence="2 3">S-15</strain>
    </source>
</reference>
<proteinExistence type="predicted"/>
<feature type="chain" id="PRO_5026941084" evidence="1">
    <location>
        <begin position="20"/>
        <end position="152"/>
    </location>
</feature>
<evidence type="ECO:0000256" key="1">
    <source>
        <dbReference type="SAM" id="SignalP"/>
    </source>
</evidence>
<dbReference type="RefSeq" id="WP_160633792.1">
    <property type="nucleotide sequence ID" value="NZ_WWNE01000011.1"/>
</dbReference>
<keyword evidence="1" id="KW-0732">Signal</keyword>
<evidence type="ECO:0000313" key="3">
    <source>
        <dbReference type="Proteomes" id="UP000470771"/>
    </source>
</evidence>
<organism evidence="2 3">
    <name type="scientific">Acidiluteibacter ferrifornacis</name>
    <dbReference type="NCBI Taxonomy" id="2692424"/>
    <lineage>
        <taxon>Bacteria</taxon>
        <taxon>Pseudomonadati</taxon>
        <taxon>Bacteroidota</taxon>
        <taxon>Flavobacteriia</taxon>
        <taxon>Flavobacteriales</taxon>
        <taxon>Cryomorphaceae</taxon>
        <taxon>Acidiluteibacter</taxon>
    </lineage>
</organism>
<comment type="caution">
    <text evidence="2">The sequence shown here is derived from an EMBL/GenBank/DDBJ whole genome shotgun (WGS) entry which is preliminary data.</text>
</comment>
<keyword evidence="3" id="KW-1185">Reference proteome</keyword>
<dbReference type="AlphaFoldDB" id="A0A6N9NQZ6"/>
<dbReference type="EMBL" id="WWNE01000011">
    <property type="protein sequence ID" value="NBG66835.1"/>
    <property type="molecule type" value="Genomic_DNA"/>
</dbReference>
<accession>A0A6N9NQZ6</accession>
<dbReference type="Proteomes" id="UP000470771">
    <property type="component" value="Unassembled WGS sequence"/>
</dbReference>
<gene>
    <name evidence="2" type="ORF">GQN54_11975</name>
</gene>
<sequence>MKYFSLTIIAAFMSLIVTAGNGGKSDKIYTQLKSDHDCFSMSLSKKMIDAFDIDLDLNGKQKWVTGDFLEGRFLVISDIKKASEIKKSFLKEGYEEIDLENEVDKFETSNEETYLVITKVGKVVKEAHFIVSTDDSTVLLSIYGNMNVKKQQ</sequence>
<feature type="signal peptide" evidence="1">
    <location>
        <begin position="1"/>
        <end position="19"/>
    </location>
</feature>
<protein>
    <submittedName>
        <fullName evidence="2">DUF4252 domain-containing protein</fullName>
    </submittedName>
</protein>